<dbReference type="SUPFAM" id="SSF55060">
    <property type="entry name" value="GHMP Kinase, C-terminal domain"/>
    <property type="match status" value="1"/>
</dbReference>
<evidence type="ECO:0000256" key="10">
    <source>
        <dbReference type="ARBA" id="ARBA00022840"/>
    </source>
</evidence>
<evidence type="ECO:0000256" key="4">
    <source>
        <dbReference type="ARBA" id="ARBA00017858"/>
    </source>
</evidence>
<dbReference type="SUPFAM" id="SSF54211">
    <property type="entry name" value="Ribosomal protein S5 domain 2-like"/>
    <property type="match status" value="1"/>
</dbReference>
<dbReference type="GO" id="GO:0004413">
    <property type="term" value="F:homoserine kinase activity"/>
    <property type="evidence" value="ECO:0007669"/>
    <property type="project" value="UniProtKB-EC"/>
</dbReference>
<keyword evidence="9 12" id="KW-0418">Kinase</keyword>
<evidence type="ECO:0000313" key="15">
    <source>
        <dbReference type="EMBL" id="NHE55975.1"/>
    </source>
</evidence>
<dbReference type="Gene3D" id="3.30.70.890">
    <property type="entry name" value="GHMP kinase, C-terminal domain"/>
    <property type="match status" value="1"/>
</dbReference>
<comment type="catalytic activity">
    <reaction evidence="11 12">
        <text>L-homoserine + ATP = O-phospho-L-homoserine + ADP + H(+)</text>
        <dbReference type="Rhea" id="RHEA:13985"/>
        <dbReference type="ChEBI" id="CHEBI:15378"/>
        <dbReference type="ChEBI" id="CHEBI:30616"/>
        <dbReference type="ChEBI" id="CHEBI:57476"/>
        <dbReference type="ChEBI" id="CHEBI:57590"/>
        <dbReference type="ChEBI" id="CHEBI:456216"/>
        <dbReference type="EC" id="2.7.1.39"/>
    </reaction>
</comment>
<dbReference type="InterPro" id="IPR000870">
    <property type="entry name" value="Homoserine_kinase"/>
</dbReference>
<dbReference type="PANTHER" id="PTHR20861:SF1">
    <property type="entry name" value="HOMOSERINE KINASE"/>
    <property type="match status" value="1"/>
</dbReference>
<keyword evidence="10 12" id="KW-0067">ATP-binding</keyword>
<keyword evidence="7 12" id="KW-0791">Threonine biosynthesis</keyword>
<feature type="binding site" evidence="12">
    <location>
        <begin position="92"/>
        <end position="102"/>
    </location>
    <ligand>
        <name>ATP</name>
        <dbReference type="ChEBI" id="CHEBI:30616"/>
    </ligand>
</feature>
<organism evidence="15 16">
    <name type="scientific">Cyclobacterium plantarum</name>
    <dbReference type="NCBI Taxonomy" id="2716263"/>
    <lineage>
        <taxon>Bacteria</taxon>
        <taxon>Pseudomonadati</taxon>
        <taxon>Bacteroidota</taxon>
        <taxon>Cytophagia</taxon>
        <taxon>Cytophagales</taxon>
        <taxon>Cyclobacteriaceae</taxon>
        <taxon>Cyclobacterium</taxon>
    </lineage>
</organism>
<comment type="similarity">
    <text evidence="2 12">Belongs to the GHMP kinase family. Homoserine kinase subfamily.</text>
</comment>
<evidence type="ECO:0000256" key="7">
    <source>
        <dbReference type="ARBA" id="ARBA00022697"/>
    </source>
</evidence>
<dbReference type="NCBIfam" id="TIGR00191">
    <property type="entry name" value="thrB"/>
    <property type="match status" value="1"/>
</dbReference>
<evidence type="ECO:0000256" key="2">
    <source>
        <dbReference type="ARBA" id="ARBA00007370"/>
    </source>
</evidence>
<dbReference type="Gene3D" id="3.30.230.10">
    <property type="match status" value="1"/>
</dbReference>
<evidence type="ECO:0000313" key="16">
    <source>
        <dbReference type="Proteomes" id="UP000649799"/>
    </source>
</evidence>
<dbReference type="InterPro" id="IPR006203">
    <property type="entry name" value="GHMP_knse_ATP-bd_CS"/>
</dbReference>
<evidence type="ECO:0000256" key="12">
    <source>
        <dbReference type="HAMAP-Rule" id="MF_00384"/>
    </source>
</evidence>
<dbReference type="InterPro" id="IPR013750">
    <property type="entry name" value="GHMP_kinase_C_dom"/>
</dbReference>
<dbReference type="Proteomes" id="UP000649799">
    <property type="component" value="Unassembled WGS sequence"/>
</dbReference>
<dbReference type="Pfam" id="PF00288">
    <property type="entry name" value="GHMP_kinases_N"/>
    <property type="match status" value="1"/>
</dbReference>
<feature type="domain" description="GHMP kinase N-terminal" evidence="13">
    <location>
        <begin position="69"/>
        <end position="151"/>
    </location>
</feature>
<evidence type="ECO:0000256" key="6">
    <source>
        <dbReference type="ARBA" id="ARBA00022679"/>
    </source>
</evidence>
<dbReference type="NCBIfam" id="NF002288">
    <property type="entry name" value="PRK01212.1-4"/>
    <property type="match status" value="1"/>
</dbReference>
<evidence type="ECO:0000256" key="8">
    <source>
        <dbReference type="ARBA" id="ARBA00022741"/>
    </source>
</evidence>
<dbReference type="RefSeq" id="WP_166143340.1">
    <property type="nucleotide sequence ID" value="NZ_JAANYN010000001.1"/>
</dbReference>
<keyword evidence="6 12" id="KW-0808">Transferase</keyword>
<comment type="caution">
    <text evidence="15">The sequence shown here is derived from an EMBL/GenBank/DDBJ whole genome shotgun (WGS) entry which is preliminary data.</text>
</comment>
<comment type="function">
    <text evidence="12">Catalyzes the ATP-dependent phosphorylation of L-homoserine to L-homoserine phosphate.</text>
</comment>
<keyword evidence="16" id="KW-1185">Reference proteome</keyword>
<evidence type="ECO:0000256" key="11">
    <source>
        <dbReference type="ARBA" id="ARBA00049375"/>
    </source>
</evidence>
<evidence type="ECO:0000256" key="3">
    <source>
        <dbReference type="ARBA" id="ARBA00012078"/>
    </source>
</evidence>
<dbReference type="InterPro" id="IPR036554">
    <property type="entry name" value="GHMP_kinase_C_sf"/>
</dbReference>
<dbReference type="InterPro" id="IPR014721">
    <property type="entry name" value="Ribsml_uS5_D2-typ_fold_subgr"/>
</dbReference>
<sequence>MEKQKVTAFAPATVANVSCGFDILGFAVEDLGDKVAVTLSDKPGVRVTKIEGDKGKLPYEAEKNTCSVAIMAMMKELDFKGGLEIELFKGLPLGSGMGSSAASAVAALMATNTLLGNPFEKKDLLPFAMESERIACGAAHADNVSPALLGGFVLIREYHPLDVIPLHVPRGLYCTLVHPHLVLNTFDSRSVLRRNVSLQDATTQSGNIAGLVAGLFQEDMALISRSLNDVIAEPSRSVLIPGYDEVKEGIKPAGALGCGISGSGPTIFILSPSEEIAWEVSRLAQQVFDTMQLPIDLYVSAINTRGAYIIEEEI</sequence>
<dbReference type="HAMAP" id="MF_00384">
    <property type="entry name" value="Homoser_kinase"/>
    <property type="match status" value="1"/>
</dbReference>
<keyword evidence="5 12" id="KW-0028">Amino-acid biosynthesis</keyword>
<keyword evidence="8 12" id="KW-0547">Nucleotide-binding</keyword>
<evidence type="ECO:0000256" key="1">
    <source>
        <dbReference type="ARBA" id="ARBA00005015"/>
    </source>
</evidence>
<dbReference type="PRINTS" id="PR00958">
    <property type="entry name" value="HOMSERKINASE"/>
</dbReference>
<dbReference type="InterPro" id="IPR006204">
    <property type="entry name" value="GHMP_kinase_N_dom"/>
</dbReference>
<evidence type="ECO:0000256" key="9">
    <source>
        <dbReference type="ARBA" id="ARBA00022777"/>
    </source>
</evidence>
<dbReference type="PIRSF" id="PIRSF000676">
    <property type="entry name" value="Homoser_kin"/>
    <property type="match status" value="1"/>
</dbReference>
<protein>
    <recommendedName>
        <fullName evidence="4 12">Homoserine kinase</fullName>
        <shortName evidence="12">HK</shortName>
        <shortName evidence="12">HSK</shortName>
        <ecNumber evidence="3 12">2.7.1.39</ecNumber>
    </recommendedName>
</protein>
<dbReference type="Pfam" id="PF08544">
    <property type="entry name" value="GHMP_kinases_C"/>
    <property type="match status" value="1"/>
</dbReference>
<reference evidence="15 16" key="1">
    <citation type="submission" date="2020-03" db="EMBL/GenBank/DDBJ databases">
        <title>Cyclobacterium plantarum sp. nov., a marine bacterium isolated from a coastal-marine wetland.</title>
        <authorList>
            <person name="Sanchez-Porro C."/>
            <person name="Ventosa A."/>
            <person name="Amoozegar M."/>
        </authorList>
    </citation>
    <scope>NUCLEOTIDE SEQUENCE [LARGE SCALE GENOMIC DNA]</scope>
    <source>
        <strain evidence="15 16">GBPx2</strain>
    </source>
</reference>
<name>A0ABX0H3H6_9BACT</name>
<dbReference type="EC" id="2.7.1.39" evidence="3 12"/>
<evidence type="ECO:0000259" key="14">
    <source>
        <dbReference type="Pfam" id="PF08544"/>
    </source>
</evidence>
<dbReference type="EMBL" id="JAANYN010000001">
    <property type="protein sequence ID" value="NHE55975.1"/>
    <property type="molecule type" value="Genomic_DNA"/>
</dbReference>
<accession>A0ABX0H3H6</accession>
<dbReference type="PANTHER" id="PTHR20861">
    <property type="entry name" value="HOMOSERINE/4-DIPHOSPHOCYTIDYL-2-C-METHYL-D-ERYTHRITOL KINASE"/>
    <property type="match status" value="1"/>
</dbReference>
<evidence type="ECO:0000259" key="13">
    <source>
        <dbReference type="Pfam" id="PF00288"/>
    </source>
</evidence>
<feature type="domain" description="GHMP kinase C-terminal" evidence="14">
    <location>
        <begin position="214"/>
        <end position="277"/>
    </location>
</feature>
<dbReference type="InterPro" id="IPR020568">
    <property type="entry name" value="Ribosomal_Su5_D2-typ_SF"/>
</dbReference>
<comment type="subcellular location">
    <subcellularLocation>
        <location evidence="12">Cytoplasm</location>
    </subcellularLocation>
</comment>
<dbReference type="PROSITE" id="PS00627">
    <property type="entry name" value="GHMP_KINASES_ATP"/>
    <property type="match status" value="1"/>
</dbReference>
<proteinExistence type="inferred from homology"/>
<gene>
    <name evidence="12" type="primary">thrB</name>
    <name evidence="15" type="ORF">G9Q97_04015</name>
</gene>
<keyword evidence="12" id="KW-0963">Cytoplasm</keyword>
<comment type="pathway">
    <text evidence="1 12">Amino-acid biosynthesis; L-threonine biosynthesis; L-threonine from L-aspartate: step 4/5.</text>
</comment>
<evidence type="ECO:0000256" key="5">
    <source>
        <dbReference type="ARBA" id="ARBA00022605"/>
    </source>
</evidence>